<evidence type="ECO:0000313" key="2">
    <source>
        <dbReference type="EnsemblMetazoa" id="XP_019863956.1"/>
    </source>
</evidence>
<protein>
    <recommendedName>
        <fullName evidence="4">Fibronectin type-III domain-containing protein</fullName>
    </recommendedName>
</protein>
<keyword evidence="1" id="KW-0472">Membrane</keyword>
<dbReference type="EnsemblMetazoa" id="XM_020008397.1">
    <property type="protein sequence ID" value="XP_019863956.1"/>
    <property type="gene ID" value="LOC109593207"/>
</dbReference>
<dbReference type="KEGG" id="aqu:109593207"/>
<feature type="transmembrane region" description="Helical" evidence="1">
    <location>
        <begin position="71"/>
        <end position="94"/>
    </location>
</feature>
<reference evidence="3" key="1">
    <citation type="journal article" date="2010" name="Nature">
        <title>The Amphimedon queenslandica genome and the evolution of animal complexity.</title>
        <authorList>
            <person name="Srivastava M."/>
            <person name="Simakov O."/>
            <person name="Chapman J."/>
            <person name="Fahey B."/>
            <person name="Gauthier M.E."/>
            <person name="Mitros T."/>
            <person name="Richards G.S."/>
            <person name="Conaco C."/>
            <person name="Dacre M."/>
            <person name="Hellsten U."/>
            <person name="Larroux C."/>
            <person name="Putnam N.H."/>
            <person name="Stanke M."/>
            <person name="Adamska M."/>
            <person name="Darling A."/>
            <person name="Degnan S.M."/>
            <person name="Oakley T.H."/>
            <person name="Plachetzki D.C."/>
            <person name="Zhai Y."/>
            <person name="Adamski M."/>
            <person name="Calcino A."/>
            <person name="Cummins S.F."/>
            <person name="Goodstein D.M."/>
            <person name="Harris C."/>
            <person name="Jackson D.J."/>
            <person name="Leys S.P."/>
            <person name="Shu S."/>
            <person name="Woodcroft B.J."/>
            <person name="Vervoort M."/>
            <person name="Kosik K.S."/>
            <person name="Manning G."/>
            <person name="Degnan B.M."/>
            <person name="Rokhsar D.S."/>
        </authorList>
    </citation>
    <scope>NUCLEOTIDE SEQUENCE [LARGE SCALE GENOMIC DNA]</scope>
</reference>
<keyword evidence="1" id="KW-0812">Transmembrane</keyword>
<evidence type="ECO:0000256" key="1">
    <source>
        <dbReference type="SAM" id="Phobius"/>
    </source>
</evidence>
<keyword evidence="3" id="KW-1185">Reference proteome</keyword>
<proteinExistence type="predicted"/>
<evidence type="ECO:0000313" key="3">
    <source>
        <dbReference type="Proteomes" id="UP000007879"/>
    </source>
</evidence>
<sequence>MAVQFIKITGLNDKSCYIFGVRAYTNRGPGNWKVIANETLISTQFVTLTLVTTQEVCIGSTNTVAGAVDGISIGLFSVVGLLLISLAISIIIHISCLIKLKSYRVTVNQANKFNVDDIPMQLCEPYSILKSTEAVYEEPDVNENVDDYVT</sequence>
<keyword evidence="1" id="KW-1133">Transmembrane helix</keyword>
<accession>A0AAN0K447</accession>
<reference evidence="2" key="2">
    <citation type="submission" date="2024-06" db="UniProtKB">
        <authorList>
            <consortium name="EnsemblMetazoa"/>
        </authorList>
    </citation>
    <scope>IDENTIFICATION</scope>
</reference>
<organism evidence="2 3">
    <name type="scientific">Amphimedon queenslandica</name>
    <name type="common">Sponge</name>
    <dbReference type="NCBI Taxonomy" id="400682"/>
    <lineage>
        <taxon>Eukaryota</taxon>
        <taxon>Metazoa</taxon>
        <taxon>Porifera</taxon>
        <taxon>Demospongiae</taxon>
        <taxon>Heteroscleromorpha</taxon>
        <taxon>Haplosclerida</taxon>
        <taxon>Niphatidae</taxon>
        <taxon>Amphimedon</taxon>
    </lineage>
</organism>
<dbReference type="Proteomes" id="UP000007879">
    <property type="component" value="Unassembled WGS sequence"/>
</dbReference>
<name>A0AAN0K447_AMPQE</name>
<dbReference type="AlphaFoldDB" id="A0AAN0K447"/>
<evidence type="ECO:0008006" key="4">
    <source>
        <dbReference type="Google" id="ProtNLM"/>
    </source>
</evidence>
<dbReference type="GeneID" id="109593207"/>
<dbReference type="RefSeq" id="XP_019863956.1">
    <property type="nucleotide sequence ID" value="XM_020008397.1"/>
</dbReference>